<protein>
    <submittedName>
        <fullName evidence="1">ZYBA0S06-02234g1_1</fullName>
    </submittedName>
</protein>
<evidence type="ECO:0000313" key="1">
    <source>
        <dbReference type="EMBL" id="CDF90167.1"/>
    </source>
</evidence>
<sequence length="98" mass="11531">MTFEKLTRKKLVLHKNSLNIMENIDMSNQSTQRKHSNITLKTLTAYQLMSQRERMCELFQLLDDSERHDRIVNPAAQDKLLQSTRQSLQDLKTDLAQN</sequence>
<name>A0A8J2X1F0_ZYGB2</name>
<accession>A0A8J2X1F0</accession>
<dbReference type="OrthoDB" id="4066304at2759"/>
<evidence type="ECO:0000313" key="2">
    <source>
        <dbReference type="Proteomes" id="UP000019375"/>
    </source>
</evidence>
<gene>
    <name evidence="1" type="ORF">BN860_02234g</name>
</gene>
<proteinExistence type="predicted"/>
<keyword evidence="2" id="KW-1185">Reference proteome</keyword>
<reference evidence="2" key="1">
    <citation type="journal article" date="2013" name="Genome Announc.">
        <title>Genome sequence of the food spoilage yeast Zygosaccharomyces bailii CLIB 213(T).</title>
        <authorList>
            <person name="Galeote V."/>
            <person name="Bigey F."/>
            <person name="Devillers H."/>
            <person name="Neuveglise C."/>
            <person name="Dequin S."/>
        </authorList>
    </citation>
    <scope>NUCLEOTIDE SEQUENCE [LARGE SCALE GENOMIC DNA]</scope>
    <source>
        <strain evidence="2">CLIB 213 / ATCC 58445 / CBS 680 / CCRC 21525 / NBRC 1098 / NCYC 1416 / NRRL Y-2227</strain>
    </source>
</reference>
<dbReference type="Proteomes" id="UP000019375">
    <property type="component" value="Unassembled WGS sequence"/>
</dbReference>
<dbReference type="EMBL" id="HG316459">
    <property type="protein sequence ID" value="CDF90167.1"/>
    <property type="molecule type" value="Genomic_DNA"/>
</dbReference>
<dbReference type="AlphaFoldDB" id="A0A8J2X1F0"/>
<organism evidence="1 2">
    <name type="scientific">Zygosaccharomyces bailii (strain CLIB 213 / ATCC 58445 / CBS 680 / BCRC 21525 / NBRC 1098 / NCYC 1416 / NRRL Y-2227)</name>
    <dbReference type="NCBI Taxonomy" id="1333698"/>
    <lineage>
        <taxon>Eukaryota</taxon>
        <taxon>Fungi</taxon>
        <taxon>Dikarya</taxon>
        <taxon>Ascomycota</taxon>
        <taxon>Saccharomycotina</taxon>
        <taxon>Saccharomycetes</taxon>
        <taxon>Saccharomycetales</taxon>
        <taxon>Saccharomycetaceae</taxon>
        <taxon>Zygosaccharomyces</taxon>
    </lineage>
</organism>